<dbReference type="AlphaFoldDB" id="A0A9P5LXC4"/>
<comment type="catalytic activity">
    <reaction evidence="5">
        <text>diphthine-[translation elongation factor 2] + NH4(+) + ATP = diphthamide-[translation elongation factor 2] + AMP + diphosphate + H(+)</text>
        <dbReference type="Rhea" id="RHEA:19753"/>
        <dbReference type="Rhea" id="RHEA-COMP:10172"/>
        <dbReference type="Rhea" id="RHEA-COMP:10174"/>
        <dbReference type="ChEBI" id="CHEBI:15378"/>
        <dbReference type="ChEBI" id="CHEBI:16692"/>
        <dbReference type="ChEBI" id="CHEBI:28938"/>
        <dbReference type="ChEBI" id="CHEBI:30616"/>
        <dbReference type="ChEBI" id="CHEBI:33019"/>
        <dbReference type="ChEBI" id="CHEBI:82696"/>
        <dbReference type="ChEBI" id="CHEBI:456215"/>
        <dbReference type="EC" id="6.3.1.14"/>
    </reaction>
</comment>
<feature type="domain" description="Diphthamide synthase" evidence="6">
    <location>
        <begin position="119"/>
        <end position="270"/>
    </location>
</feature>
<keyword evidence="8" id="KW-1185">Reference proteome</keyword>
<dbReference type="PANTHER" id="PTHR12196:SF2">
    <property type="entry name" value="DIPHTHINE--AMMONIA LIGASE"/>
    <property type="match status" value="1"/>
</dbReference>
<dbReference type="Gene3D" id="3.40.50.620">
    <property type="entry name" value="HUPs"/>
    <property type="match status" value="1"/>
</dbReference>
<dbReference type="Proteomes" id="UP000710849">
    <property type="component" value="Unassembled WGS sequence"/>
</dbReference>
<dbReference type="FunFam" id="3.40.50.620:FF:000444">
    <property type="entry name" value="Adenine nucleotide alpha hydrolases-like protein"/>
    <property type="match status" value="1"/>
</dbReference>
<gene>
    <name evidence="7" type="ORF">EAE97_003401</name>
</gene>
<dbReference type="GO" id="GO:0017183">
    <property type="term" value="P:protein histidyl modification to diphthamide"/>
    <property type="evidence" value="ECO:0007669"/>
    <property type="project" value="TreeGrafter"/>
</dbReference>
<accession>A0A9P5LXC4</accession>
<name>A0A9P5LXC4_9HELO</name>
<evidence type="ECO:0000256" key="3">
    <source>
        <dbReference type="ARBA" id="ARBA00029814"/>
    </source>
</evidence>
<dbReference type="EC" id="6.3.1.14" evidence="1"/>
<comment type="caution">
    <text evidence="7">The sequence shown here is derived from an EMBL/GenBank/DDBJ whole genome shotgun (WGS) entry which is preliminary data.</text>
</comment>
<dbReference type="GeneID" id="62146990"/>
<evidence type="ECO:0000256" key="5">
    <source>
        <dbReference type="ARBA" id="ARBA00048108"/>
    </source>
</evidence>
<dbReference type="InterPro" id="IPR030662">
    <property type="entry name" value="DPH6/MJ0570"/>
</dbReference>
<dbReference type="SUPFAM" id="SSF52402">
    <property type="entry name" value="Adenine nucleotide alpha hydrolases-like"/>
    <property type="match status" value="1"/>
</dbReference>
<sequence length="777" mass="84900">MSASLNVIALVSGGKDSFFSILHCIQNGHKIVALGNLHPPLTEPQTEESDGIHEDENDLNSFMYQTVGHTIIPLYEEALGIPLYRQAILGSAIQTGTSYDHADLTSSGAEELVEMKSADGDETESLVPLLQRIKDAHPEANALSTGAILSTYQRTRVESVAIRLGLVPLSFLWQYPILPPGMQISLLQDMQAVGLDARIIKVASGGLDESFLWENVASEKGMRRVERAMKRFSIDGDGAVLGEGGEFETLVVDGPSWLFKKRIVVETEDTRIVREGGGSAWIKISKASLVDKESIENKESSCRVPELLEQRSLEILSALDKNDHSYDLSTSSTPCSGSLESPTWELKSSTANGIEGGNMTHWTIIPESASCSSILDEARSVVESIKARLNQASLKTTNIVSTMIMLRSMEDFTTINKIYGTLFPHPNPASRVTISCGSSMPLNISLIIHLTLHIPSATSSPRKALHVQSRSYWAPANIGPYSQASSLPSSLSSSQTLTIAGQIPLIPHTMLLPTSLPSSSSPFHISTILSLQHLLRIADATSIKWFTSACIYIPTPHPESSSPSPSCSSALSKIAYQAWKHIHTPPSPDSDHDSDAEPRDLWEEKFRYSNTTPLSNEHTTTTYPGHEILQSDTPTIPPFWTAEVDSLPRGSEVEWHAHVGVCDGPIDVCFLLSLLLPRFLVKNVETHEHRGNSLTTSSTRHTVLTFPSDVIPSPDDLKDDYSNRGLINLVYVDTSLVDVNKLLSAGWEGKGVIPCKSLWDGEGRRLSTVIVFWGDAR</sequence>
<dbReference type="CDD" id="cd01994">
    <property type="entry name" value="AANH_PF0828-like"/>
    <property type="match status" value="1"/>
</dbReference>
<organism evidence="7 8">
    <name type="scientific">Botrytis byssoidea</name>
    <dbReference type="NCBI Taxonomy" id="139641"/>
    <lineage>
        <taxon>Eukaryota</taxon>
        <taxon>Fungi</taxon>
        <taxon>Dikarya</taxon>
        <taxon>Ascomycota</taxon>
        <taxon>Pezizomycotina</taxon>
        <taxon>Leotiomycetes</taxon>
        <taxon>Helotiales</taxon>
        <taxon>Sclerotiniaceae</taxon>
        <taxon>Botrytis</taxon>
    </lineage>
</organism>
<dbReference type="InterPro" id="IPR002761">
    <property type="entry name" value="Diphthami_syn_dom"/>
</dbReference>
<reference evidence="7 8" key="1">
    <citation type="journal article" date="2020" name="Genome Biol. Evol.">
        <title>Comparative genomics of Sclerotiniaceae.</title>
        <authorList>
            <person name="Valero Jimenez C.A."/>
            <person name="Steentjes M."/>
            <person name="Scholten O.E."/>
            <person name="Van Kan J.A.L."/>
        </authorList>
    </citation>
    <scope>NUCLEOTIDE SEQUENCE [LARGE SCALE GENOMIC DNA]</scope>
    <source>
        <strain evidence="7 8">MUCL 94</strain>
    </source>
</reference>
<dbReference type="PANTHER" id="PTHR12196">
    <property type="entry name" value="DOMAIN OF UNKNOWN FUNCTION 71 DUF71 -CONTAINING PROTEIN"/>
    <property type="match status" value="1"/>
</dbReference>
<evidence type="ECO:0000256" key="1">
    <source>
        <dbReference type="ARBA" id="ARBA00012089"/>
    </source>
</evidence>
<evidence type="ECO:0000256" key="4">
    <source>
        <dbReference type="ARBA" id="ARBA00031552"/>
    </source>
</evidence>
<protein>
    <recommendedName>
        <fullName evidence="2">Diphthine--ammonia ligase</fullName>
        <ecNumber evidence="1">6.3.1.14</ecNumber>
    </recommendedName>
    <alternativeName>
        <fullName evidence="3">Diphthamide synthase</fullName>
    </alternativeName>
    <alternativeName>
        <fullName evidence="4">Diphthamide synthetase</fullName>
    </alternativeName>
</protein>
<evidence type="ECO:0000256" key="2">
    <source>
        <dbReference type="ARBA" id="ARBA00018426"/>
    </source>
</evidence>
<dbReference type="RefSeq" id="XP_038735776.1">
    <property type="nucleotide sequence ID" value="XM_038873913.1"/>
</dbReference>
<dbReference type="Gene3D" id="3.90.1490.10">
    <property type="entry name" value="putative n-type atp pyrophosphatase, domain 2"/>
    <property type="match status" value="1"/>
</dbReference>
<evidence type="ECO:0000313" key="7">
    <source>
        <dbReference type="EMBL" id="KAF7949892.1"/>
    </source>
</evidence>
<dbReference type="InterPro" id="IPR035959">
    <property type="entry name" value="RutC-like_sf"/>
</dbReference>
<evidence type="ECO:0000259" key="6">
    <source>
        <dbReference type="Pfam" id="PF01902"/>
    </source>
</evidence>
<dbReference type="SUPFAM" id="SSF55298">
    <property type="entry name" value="YjgF-like"/>
    <property type="match status" value="2"/>
</dbReference>
<dbReference type="NCBIfam" id="TIGR00290">
    <property type="entry name" value="MJ0570_dom"/>
    <property type="match status" value="1"/>
</dbReference>
<dbReference type="InterPro" id="IPR006175">
    <property type="entry name" value="YjgF/YER057c/UK114"/>
</dbReference>
<dbReference type="GO" id="GO:0017178">
    <property type="term" value="F:diphthine-ammonia ligase activity"/>
    <property type="evidence" value="ECO:0007669"/>
    <property type="project" value="UniProtKB-EC"/>
</dbReference>
<dbReference type="Pfam" id="PF01042">
    <property type="entry name" value="Ribonuc_L-PSP"/>
    <property type="match status" value="1"/>
</dbReference>
<dbReference type="Pfam" id="PF01902">
    <property type="entry name" value="Diphthami_syn_2"/>
    <property type="match status" value="1"/>
</dbReference>
<evidence type="ECO:0000313" key="8">
    <source>
        <dbReference type="Proteomes" id="UP000710849"/>
    </source>
</evidence>
<dbReference type="InterPro" id="IPR014729">
    <property type="entry name" value="Rossmann-like_a/b/a_fold"/>
</dbReference>
<dbReference type="Gene3D" id="3.30.1330.40">
    <property type="entry name" value="RutC-like"/>
    <property type="match status" value="2"/>
</dbReference>
<dbReference type="EMBL" id="RCSW01000005">
    <property type="protein sequence ID" value="KAF7949892.1"/>
    <property type="molecule type" value="Genomic_DNA"/>
</dbReference>
<proteinExistence type="predicted"/>